<reference evidence="2" key="1">
    <citation type="submission" date="2021-04" db="EMBL/GenBank/DDBJ databases">
        <authorList>
            <person name="Tunstrom K."/>
        </authorList>
    </citation>
    <scope>NUCLEOTIDE SEQUENCE</scope>
</reference>
<evidence type="ECO:0000256" key="1">
    <source>
        <dbReference type="SAM" id="MobiDB-lite"/>
    </source>
</evidence>
<feature type="compositionally biased region" description="Acidic residues" evidence="1">
    <location>
        <begin position="44"/>
        <end position="65"/>
    </location>
</feature>
<keyword evidence="3" id="KW-1185">Reference proteome</keyword>
<comment type="caution">
    <text evidence="2">The sequence shown here is derived from an EMBL/GenBank/DDBJ whole genome shotgun (WGS) entry which is preliminary data.</text>
</comment>
<accession>A0A8S3Y1N3</accession>
<sequence length="203" mass="23250">MSSEFIHIHDRPHQNSNLPSVTSKLYNIERRELTNESIERFLEYDSDEDEIVGGAESDSEPDEITDDFHHDESSSDSEDNQTLASLQARTSNLLKVFEVPTRLYGANRYKWSGETPQFSGRTPRRNIILHPPGNKGPAKQISTCLEAWSLFFDEDVLGRIVSFTNAEITLQRQNYNSDRQNYDLDEGPGLTYHLARGILQFLK</sequence>
<dbReference type="AlphaFoldDB" id="A0A8S3Y1N3"/>
<proteinExistence type="predicted"/>
<gene>
    <name evidence="2" type="ORF">PAPOLLO_LOCUS23109</name>
</gene>
<feature type="region of interest" description="Disordered" evidence="1">
    <location>
        <begin position="44"/>
        <end position="82"/>
    </location>
</feature>
<protein>
    <submittedName>
        <fullName evidence="2">(apollo) hypothetical protein</fullName>
    </submittedName>
</protein>
<evidence type="ECO:0000313" key="2">
    <source>
        <dbReference type="EMBL" id="CAG5044767.1"/>
    </source>
</evidence>
<evidence type="ECO:0000313" key="3">
    <source>
        <dbReference type="Proteomes" id="UP000691718"/>
    </source>
</evidence>
<dbReference type="Proteomes" id="UP000691718">
    <property type="component" value="Unassembled WGS sequence"/>
</dbReference>
<name>A0A8S3Y1N3_PARAO</name>
<organism evidence="2 3">
    <name type="scientific">Parnassius apollo</name>
    <name type="common">Apollo butterfly</name>
    <name type="synonym">Papilio apollo</name>
    <dbReference type="NCBI Taxonomy" id="110799"/>
    <lineage>
        <taxon>Eukaryota</taxon>
        <taxon>Metazoa</taxon>
        <taxon>Ecdysozoa</taxon>
        <taxon>Arthropoda</taxon>
        <taxon>Hexapoda</taxon>
        <taxon>Insecta</taxon>
        <taxon>Pterygota</taxon>
        <taxon>Neoptera</taxon>
        <taxon>Endopterygota</taxon>
        <taxon>Lepidoptera</taxon>
        <taxon>Glossata</taxon>
        <taxon>Ditrysia</taxon>
        <taxon>Papilionoidea</taxon>
        <taxon>Papilionidae</taxon>
        <taxon>Parnassiinae</taxon>
        <taxon>Parnassini</taxon>
        <taxon>Parnassius</taxon>
        <taxon>Parnassius</taxon>
    </lineage>
</organism>
<dbReference type="EMBL" id="CAJQZP010001418">
    <property type="protein sequence ID" value="CAG5044767.1"/>
    <property type="molecule type" value="Genomic_DNA"/>
</dbReference>
<dbReference type="OrthoDB" id="7461827at2759"/>